<organism evidence="3 4">
    <name type="scientific">Cucumis sativus</name>
    <name type="common">Cucumber</name>
    <dbReference type="NCBI Taxonomy" id="3659"/>
    <lineage>
        <taxon>Eukaryota</taxon>
        <taxon>Viridiplantae</taxon>
        <taxon>Streptophyta</taxon>
        <taxon>Embryophyta</taxon>
        <taxon>Tracheophyta</taxon>
        <taxon>Spermatophyta</taxon>
        <taxon>Magnoliopsida</taxon>
        <taxon>eudicotyledons</taxon>
        <taxon>Gunneridae</taxon>
        <taxon>Pentapetalae</taxon>
        <taxon>rosids</taxon>
        <taxon>fabids</taxon>
        <taxon>Cucurbitales</taxon>
        <taxon>Cucurbitaceae</taxon>
        <taxon>Benincaseae</taxon>
        <taxon>Cucumis</taxon>
    </lineage>
</organism>
<keyword evidence="2" id="KW-1133">Transmembrane helix</keyword>
<sequence length="85" mass="9934">MEDEGGALSGGRQTSNNEQRRQTMDVRATLLLPTLSPFLFFRFYVSLYYVFTEQMEKGKTDTTQKCRYFQTFSDVSLMVSWKVQP</sequence>
<reference evidence="3 4" key="4">
    <citation type="journal article" date="2011" name="BMC Genomics">
        <title>RNA-Seq improves annotation of protein-coding genes in the cucumber genome.</title>
        <authorList>
            <person name="Li Z."/>
            <person name="Zhang Z."/>
            <person name="Yan P."/>
            <person name="Huang S."/>
            <person name="Fei Z."/>
            <person name="Lin K."/>
        </authorList>
    </citation>
    <scope>NUCLEOTIDE SEQUENCE [LARGE SCALE GENOMIC DNA]</scope>
    <source>
        <strain evidence="4">cv. 9930</strain>
    </source>
</reference>
<reference evidence="3 4" key="3">
    <citation type="journal article" date="2010" name="BMC Genomics">
        <title>Transcriptome sequencing and comparative analysis of cucumber flowers with different sex types.</title>
        <authorList>
            <person name="Guo S."/>
            <person name="Zheng Y."/>
            <person name="Joung J.G."/>
            <person name="Liu S."/>
            <person name="Zhang Z."/>
            <person name="Crasta O.R."/>
            <person name="Sobral B.W."/>
            <person name="Xu Y."/>
            <person name="Huang S."/>
            <person name="Fei Z."/>
        </authorList>
    </citation>
    <scope>NUCLEOTIDE SEQUENCE [LARGE SCALE GENOMIC DNA]</scope>
    <source>
        <strain evidence="4">cv. 9930</strain>
    </source>
</reference>
<evidence type="ECO:0000256" key="1">
    <source>
        <dbReference type="SAM" id="MobiDB-lite"/>
    </source>
</evidence>
<dbReference type="Proteomes" id="UP000029981">
    <property type="component" value="Chromosome 7"/>
</dbReference>
<keyword evidence="2" id="KW-0472">Membrane</keyword>
<accession>A0A0A0K5Q2</accession>
<name>A0A0A0K5Q2_CUCSA</name>
<feature type="transmembrane region" description="Helical" evidence="2">
    <location>
        <begin position="30"/>
        <end position="51"/>
    </location>
</feature>
<dbReference type="AlphaFoldDB" id="A0A0A0K5Q2"/>
<protein>
    <submittedName>
        <fullName evidence="3">Uncharacterized protein</fullName>
    </submittedName>
</protein>
<reference evidence="3 4" key="1">
    <citation type="journal article" date="2009" name="Nat. Genet.">
        <title>The genome of the cucumber, Cucumis sativus L.</title>
        <authorList>
            <person name="Huang S."/>
            <person name="Li R."/>
            <person name="Zhang Z."/>
            <person name="Li L."/>
            <person name="Gu X."/>
            <person name="Fan W."/>
            <person name="Lucas W.J."/>
            <person name="Wang X."/>
            <person name="Xie B."/>
            <person name="Ni P."/>
            <person name="Ren Y."/>
            <person name="Zhu H."/>
            <person name="Li J."/>
            <person name="Lin K."/>
            <person name="Jin W."/>
            <person name="Fei Z."/>
            <person name="Li G."/>
            <person name="Staub J."/>
            <person name="Kilian A."/>
            <person name="van der Vossen E.A."/>
            <person name="Wu Y."/>
            <person name="Guo J."/>
            <person name="He J."/>
            <person name="Jia Z."/>
            <person name="Ren Y."/>
            <person name="Tian G."/>
            <person name="Lu Y."/>
            <person name="Ruan J."/>
            <person name="Qian W."/>
            <person name="Wang M."/>
            <person name="Huang Q."/>
            <person name="Li B."/>
            <person name="Xuan Z."/>
            <person name="Cao J."/>
            <person name="Asan"/>
            <person name="Wu Z."/>
            <person name="Zhang J."/>
            <person name="Cai Q."/>
            <person name="Bai Y."/>
            <person name="Zhao B."/>
            <person name="Han Y."/>
            <person name="Li Y."/>
            <person name="Li X."/>
            <person name="Wang S."/>
            <person name="Shi Q."/>
            <person name="Liu S."/>
            <person name="Cho W.K."/>
            <person name="Kim J.Y."/>
            <person name="Xu Y."/>
            <person name="Heller-Uszynska K."/>
            <person name="Miao H."/>
            <person name="Cheng Z."/>
            <person name="Zhang S."/>
            <person name="Wu J."/>
            <person name="Yang Y."/>
            <person name="Kang H."/>
            <person name="Li M."/>
            <person name="Liang H."/>
            <person name="Ren X."/>
            <person name="Shi Z."/>
            <person name="Wen M."/>
            <person name="Jian M."/>
            <person name="Yang H."/>
            <person name="Zhang G."/>
            <person name="Yang Z."/>
            <person name="Chen R."/>
            <person name="Liu S."/>
            <person name="Li J."/>
            <person name="Ma L."/>
            <person name="Liu H."/>
            <person name="Zhou Y."/>
            <person name="Zhao J."/>
            <person name="Fang X."/>
            <person name="Li G."/>
            <person name="Fang L."/>
            <person name="Li Y."/>
            <person name="Liu D."/>
            <person name="Zheng H."/>
            <person name="Zhang Y."/>
            <person name="Qin N."/>
            <person name="Li Z."/>
            <person name="Yang G."/>
            <person name="Yang S."/>
            <person name="Bolund L."/>
            <person name="Kristiansen K."/>
            <person name="Zheng H."/>
            <person name="Li S."/>
            <person name="Zhang X."/>
            <person name="Yang H."/>
            <person name="Wang J."/>
            <person name="Sun R."/>
            <person name="Zhang B."/>
            <person name="Jiang S."/>
            <person name="Wang J."/>
            <person name="Du Y."/>
            <person name="Li S."/>
        </authorList>
    </citation>
    <scope>NUCLEOTIDE SEQUENCE [LARGE SCALE GENOMIC DNA]</scope>
    <source>
        <strain evidence="4">cv. 9930</strain>
    </source>
</reference>
<gene>
    <name evidence="3" type="ORF">Csa_7G004680</name>
</gene>
<evidence type="ECO:0000313" key="4">
    <source>
        <dbReference type="Proteomes" id="UP000029981"/>
    </source>
</evidence>
<feature type="region of interest" description="Disordered" evidence="1">
    <location>
        <begin position="1"/>
        <end position="21"/>
    </location>
</feature>
<reference evidence="3 4" key="2">
    <citation type="journal article" date="2009" name="PLoS ONE">
        <title>An integrated genetic and cytogenetic map of the cucumber genome.</title>
        <authorList>
            <person name="Ren Y."/>
            <person name="Zhang Z."/>
            <person name="Liu J."/>
            <person name="Staub J.E."/>
            <person name="Han Y."/>
            <person name="Cheng Z."/>
            <person name="Li X."/>
            <person name="Lu J."/>
            <person name="Miao H."/>
            <person name="Kang H."/>
            <person name="Xie B."/>
            <person name="Gu X."/>
            <person name="Wang X."/>
            <person name="Du Y."/>
            <person name="Jin W."/>
            <person name="Huang S."/>
        </authorList>
    </citation>
    <scope>NUCLEOTIDE SEQUENCE [LARGE SCALE GENOMIC DNA]</scope>
    <source>
        <strain evidence="4">cv. 9930</strain>
    </source>
</reference>
<keyword evidence="2" id="KW-0812">Transmembrane</keyword>
<dbReference type="Gramene" id="KGN43166">
    <property type="protein sequence ID" value="KGN43166"/>
    <property type="gene ID" value="Csa_7G004680"/>
</dbReference>
<evidence type="ECO:0000256" key="2">
    <source>
        <dbReference type="SAM" id="Phobius"/>
    </source>
</evidence>
<evidence type="ECO:0000313" key="3">
    <source>
        <dbReference type="EMBL" id="KGN43166.1"/>
    </source>
</evidence>
<keyword evidence="4" id="KW-1185">Reference proteome</keyword>
<proteinExistence type="predicted"/>
<dbReference type="EMBL" id="CM002928">
    <property type="protein sequence ID" value="KGN43166.1"/>
    <property type="molecule type" value="Genomic_DNA"/>
</dbReference>